<sequence>MLTSCSRAKRMMNTVGDGGIKNLDNMDYVWHLEGEEEDRDYYLGGLRHDLRIDVYPQETLAEYHEDDEELYLPPSAPPLPTVHLPPEPKELHMSQLSFQLVAGQHGPDNSPLLMEGTGE</sequence>
<dbReference type="STRING" id="9402.L5JVT7"/>
<dbReference type="Proteomes" id="UP000010552">
    <property type="component" value="Unassembled WGS sequence"/>
</dbReference>
<evidence type="ECO:0000313" key="2">
    <source>
        <dbReference type="Proteomes" id="UP000010552"/>
    </source>
</evidence>
<dbReference type="EMBL" id="KB031114">
    <property type="protein sequence ID" value="ELK03177.1"/>
    <property type="molecule type" value="Genomic_DNA"/>
</dbReference>
<organism evidence="1 2">
    <name type="scientific">Pteropus alecto</name>
    <name type="common">Black flying fox</name>
    <dbReference type="NCBI Taxonomy" id="9402"/>
    <lineage>
        <taxon>Eukaryota</taxon>
        <taxon>Metazoa</taxon>
        <taxon>Chordata</taxon>
        <taxon>Craniata</taxon>
        <taxon>Vertebrata</taxon>
        <taxon>Euteleostomi</taxon>
        <taxon>Mammalia</taxon>
        <taxon>Eutheria</taxon>
        <taxon>Laurasiatheria</taxon>
        <taxon>Chiroptera</taxon>
        <taxon>Yinpterochiroptera</taxon>
        <taxon>Pteropodoidea</taxon>
        <taxon>Pteropodidae</taxon>
        <taxon>Pteropodinae</taxon>
        <taxon>Pteropus</taxon>
    </lineage>
</organism>
<dbReference type="AlphaFoldDB" id="L5JVT7"/>
<gene>
    <name evidence="1" type="ORF">PAL_GLEAN10016970</name>
</gene>
<reference evidence="2" key="1">
    <citation type="journal article" date="2013" name="Science">
        <title>Comparative analysis of bat genomes provides insight into the evolution of flight and immunity.</title>
        <authorList>
            <person name="Zhang G."/>
            <person name="Cowled C."/>
            <person name="Shi Z."/>
            <person name="Huang Z."/>
            <person name="Bishop-Lilly K.A."/>
            <person name="Fang X."/>
            <person name="Wynne J.W."/>
            <person name="Xiong Z."/>
            <person name="Baker M.L."/>
            <person name="Zhao W."/>
            <person name="Tachedjian M."/>
            <person name="Zhu Y."/>
            <person name="Zhou P."/>
            <person name="Jiang X."/>
            <person name="Ng J."/>
            <person name="Yang L."/>
            <person name="Wu L."/>
            <person name="Xiao J."/>
            <person name="Feng Y."/>
            <person name="Chen Y."/>
            <person name="Sun X."/>
            <person name="Zhang Y."/>
            <person name="Marsh G.A."/>
            <person name="Crameri G."/>
            <person name="Broder C.C."/>
            <person name="Frey K.G."/>
            <person name="Wang L.F."/>
            <person name="Wang J."/>
        </authorList>
    </citation>
    <scope>NUCLEOTIDE SEQUENCE [LARGE SCALE GENOMIC DNA]</scope>
</reference>
<accession>L5JVT7</accession>
<name>L5JVT7_PTEAL</name>
<evidence type="ECO:0000313" key="1">
    <source>
        <dbReference type="EMBL" id="ELK03177.1"/>
    </source>
</evidence>
<proteinExistence type="predicted"/>
<dbReference type="InParanoid" id="L5JVT7"/>
<protein>
    <submittedName>
        <fullName evidence="1">Tripartite motif-containing protein 52</fullName>
    </submittedName>
</protein>
<keyword evidence="2" id="KW-1185">Reference proteome</keyword>